<keyword evidence="2" id="KW-0808">Transferase</keyword>
<dbReference type="Gene3D" id="3.90.550.10">
    <property type="entry name" value="Spore Coat Polysaccharide Biosynthesis Protein SpsA, Chain A"/>
    <property type="match status" value="1"/>
</dbReference>
<gene>
    <name evidence="2" type="ORF">EIB73_07615</name>
</gene>
<dbReference type="Pfam" id="PF00535">
    <property type="entry name" value="Glycos_transf_2"/>
    <property type="match status" value="1"/>
</dbReference>
<dbReference type="Proteomes" id="UP000270185">
    <property type="component" value="Chromosome"/>
</dbReference>
<evidence type="ECO:0000313" key="2">
    <source>
        <dbReference type="EMBL" id="AZI33047.1"/>
    </source>
</evidence>
<dbReference type="PANTHER" id="PTHR22916">
    <property type="entry name" value="GLYCOSYLTRANSFERASE"/>
    <property type="match status" value="1"/>
</dbReference>
<keyword evidence="3" id="KW-1185">Reference proteome</keyword>
<dbReference type="GO" id="GO:0016758">
    <property type="term" value="F:hexosyltransferase activity"/>
    <property type="evidence" value="ECO:0007669"/>
    <property type="project" value="UniProtKB-ARBA"/>
</dbReference>
<name>A0A3G8XMS9_9FLAO</name>
<evidence type="ECO:0000313" key="3">
    <source>
        <dbReference type="Proteomes" id="UP000270185"/>
    </source>
</evidence>
<reference evidence="3" key="1">
    <citation type="submission" date="2018-11" db="EMBL/GenBank/DDBJ databases">
        <title>Proposal to divide the Flavobacteriaceae and reorganize its genera based on Amino Acid Identity values calculated from whole genome sequences.</title>
        <authorList>
            <person name="Nicholson A.C."/>
            <person name="Gulvik C.A."/>
            <person name="Whitney A.M."/>
            <person name="Humrighouse B.W."/>
            <person name="Bell M."/>
            <person name="Holmes B."/>
            <person name="Steigerwalt A.G."/>
            <person name="Villarma A."/>
            <person name="Sheth M."/>
            <person name="Batra D."/>
            <person name="Pryor J."/>
            <person name="Bernardet J.-F."/>
            <person name="Hugo C."/>
            <person name="Kampfer P."/>
            <person name="Newman J.D."/>
            <person name="McQuiston J.R."/>
        </authorList>
    </citation>
    <scope>NUCLEOTIDE SEQUENCE [LARGE SCALE GENOMIC DNA]</scope>
    <source>
        <strain evidence="3">G0081</strain>
    </source>
</reference>
<dbReference type="EMBL" id="CP034159">
    <property type="protein sequence ID" value="AZI33047.1"/>
    <property type="molecule type" value="Genomic_DNA"/>
</dbReference>
<accession>A0A3G8XMS9</accession>
<proteinExistence type="predicted"/>
<evidence type="ECO:0000259" key="1">
    <source>
        <dbReference type="Pfam" id="PF00535"/>
    </source>
</evidence>
<dbReference type="AlphaFoldDB" id="A0A3G8XMS9"/>
<feature type="domain" description="Glycosyltransferase 2-like" evidence="1">
    <location>
        <begin position="4"/>
        <end position="129"/>
    </location>
</feature>
<organism evidence="2 3">
    <name type="scientific">Kaistella carnis</name>
    <dbReference type="NCBI Taxonomy" id="1241979"/>
    <lineage>
        <taxon>Bacteria</taxon>
        <taxon>Pseudomonadati</taxon>
        <taxon>Bacteroidota</taxon>
        <taxon>Flavobacteriia</taxon>
        <taxon>Flavobacteriales</taxon>
        <taxon>Weeksellaceae</taxon>
        <taxon>Chryseobacterium group</taxon>
        <taxon>Kaistella</taxon>
    </lineage>
</organism>
<sequence>MKTSVAICTYNGERFLKKQIDSILNQTIPVDEIVICDDCSTDSTLSILNFYKERFPSIFKIHVNDHNLGCVKNFEKAVSCCENEIIFLCDQDDIWKAEKVSFFLNHFKENISLKVLASNAWIVDESENVIDKNTIWDVVSFLHKRNIEYDFFTIFSVVGNLATGANMAFRKSFVSSALPFPEKYFYHDEWISLSASSKKQFGFMEEKTSFYRVHSSQQVGGVFFDSSKNTEKNLLRRFDVNSKCYSFREIKRRIRSLNQNRKKIISVSANSHNKVLNDALQIIENFEINLKNDLKRKSYLKYLFYKIFYFQ</sequence>
<dbReference type="RefSeq" id="WP_125024105.1">
    <property type="nucleotide sequence ID" value="NZ_CP034159.1"/>
</dbReference>
<dbReference type="SUPFAM" id="SSF53448">
    <property type="entry name" value="Nucleotide-diphospho-sugar transferases"/>
    <property type="match status" value="1"/>
</dbReference>
<dbReference type="KEGG" id="ccas:EIB73_07615"/>
<protein>
    <submittedName>
        <fullName evidence="2">Glycosyltransferase family 2 protein</fullName>
    </submittedName>
</protein>
<dbReference type="InterPro" id="IPR001173">
    <property type="entry name" value="Glyco_trans_2-like"/>
</dbReference>
<dbReference type="InterPro" id="IPR029044">
    <property type="entry name" value="Nucleotide-diphossugar_trans"/>
</dbReference>
<dbReference type="CDD" id="cd04196">
    <property type="entry name" value="GT_2_like_d"/>
    <property type="match status" value="1"/>
</dbReference>
<dbReference type="OrthoDB" id="9802649at2"/>
<dbReference type="PANTHER" id="PTHR22916:SF3">
    <property type="entry name" value="UDP-GLCNAC:BETAGAL BETA-1,3-N-ACETYLGLUCOSAMINYLTRANSFERASE-LIKE PROTEIN 1"/>
    <property type="match status" value="1"/>
</dbReference>